<gene>
    <name evidence="1" type="ORF">SAMN02745244_03293</name>
</gene>
<keyword evidence="2" id="KW-1185">Reference proteome</keyword>
<sequence>MISVTEAVSRAVGREVGVTMPASEFAALAATHGVEAEPGWGPGRILEELYGELVEGGFSP</sequence>
<accession>A0A1M6M9H5</accession>
<dbReference type="AlphaFoldDB" id="A0A1M6M9H5"/>
<evidence type="ECO:0000313" key="1">
    <source>
        <dbReference type="EMBL" id="SHJ80094.1"/>
    </source>
</evidence>
<keyword evidence="1" id="KW-0030">Aminoacyl-tRNA synthetase</keyword>
<dbReference type="RefSeq" id="WP_073190431.1">
    <property type="nucleotide sequence ID" value="NZ_FQZG01000083.1"/>
</dbReference>
<organism evidence="1 2">
    <name type="scientific">Tessaracoccus bendigoensis DSM 12906</name>
    <dbReference type="NCBI Taxonomy" id="1123357"/>
    <lineage>
        <taxon>Bacteria</taxon>
        <taxon>Bacillati</taxon>
        <taxon>Actinomycetota</taxon>
        <taxon>Actinomycetes</taxon>
        <taxon>Propionibacteriales</taxon>
        <taxon>Propionibacteriaceae</taxon>
        <taxon>Tessaracoccus</taxon>
    </lineage>
</organism>
<dbReference type="GO" id="GO:0004812">
    <property type="term" value="F:aminoacyl-tRNA ligase activity"/>
    <property type="evidence" value="ECO:0007669"/>
    <property type="project" value="UniProtKB-KW"/>
</dbReference>
<reference evidence="1 2" key="1">
    <citation type="submission" date="2016-11" db="EMBL/GenBank/DDBJ databases">
        <authorList>
            <person name="Jaros S."/>
            <person name="Januszkiewicz K."/>
            <person name="Wedrychowicz H."/>
        </authorList>
    </citation>
    <scope>NUCLEOTIDE SEQUENCE [LARGE SCALE GENOMIC DNA]</scope>
    <source>
        <strain evidence="1 2">DSM 12906</strain>
    </source>
</reference>
<keyword evidence="1" id="KW-0436">Ligase</keyword>
<dbReference type="EMBL" id="FQZG01000083">
    <property type="protein sequence ID" value="SHJ80094.1"/>
    <property type="molecule type" value="Genomic_DNA"/>
</dbReference>
<protein>
    <submittedName>
        <fullName evidence="1">Lysyl-tRNA synthetase, class 2</fullName>
    </submittedName>
</protein>
<name>A0A1M6M9H5_9ACTN</name>
<dbReference type="Proteomes" id="UP000184512">
    <property type="component" value="Unassembled WGS sequence"/>
</dbReference>
<dbReference type="STRING" id="1123357.SAMN02745244_03293"/>
<evidence type="ECO:0000313" key="2">
    <source>
        <dbReference type="Proteomes" id="UP000184512"/>
    </source>
</evidence>
<proteinExistence type="predicted"/>